<feature type="compositionally biased region" description="Low complexity" evidence="1">
    <location>
        <begin position="1"/>
        <end position="16"/>
    </location>
</feature>
<dbReference type="Proteomes" id="UP001189429">
    <property type="component" value="Unassembled WGS sequence"/>
</dbReference>
<feature type="non-terminal residue" evidence="2">
    <location>
        <position position="1"/>
    </location>
</feature>
<feature type="region of interest" description="Disordered" evidence="1">
    <location>
        <begin position="151"/>
        <end position="172"/>
    </location>
</feature>
<feature type="region of interest" description="Disordered" evidence="1">
    <location>
        <begin position="1"/>
        <end position="44"/>
    </location>
</feature>
<gene>
    <name evidence="2" type="ORF">PCOR1329_LOCUS46152</name>
</gene>
<comment type="caution">
    <text evidence="2">The sequence shown here is derived from an EMBL/GenBank/DDBJ whole genome shotgun (WGS) entry which is preliminary data.</text>
</comment>
<keyword evidence="3" id="KW-1185">Reference proteome</keyword>
<evidence type="ECO:0000313" key="3">
    <source>
        <dbReference type="Proteomes" id="UP001189429"/>
    </source>
</evidence>
<evidence type="ECO:0008006" key="4">
    <source>
        <dbReference type="Google" id="ProtNLM"/>
    </source>
</evidence>
<accession>A0ABN9U885</accession>
<feature type="compositionally biased region" description="Gly residues" evidence="1">
    <location>
        <begin position="158"/>
        <end position="172"/>
    </location>
</feature>
<reference evidence="2" key="1">
    <citation type="submission" date="2023-10" db="EMBL/GenBank/DDBJ databases">
        <authorList>
            <person name="Chen Y."/>
            <person name="Shah S."/>
            <person name="Dougan E. K."/>
            <person name="Thang M."/>
            <person name="Chan C."/>
        </authorList>
    </citation>
    <scope>NUCLEOTIDE SEQUENCE [LARGE SCALE GENOMIC DNA]</scope>
</reference>
<evidence type="ECO:0000256" key="1">
    <source>
        <dbReference type="SAM" id="MobiDB-lite"/>
    </source>
</evidence>
<dbReference type="EMBL" id="CAUYUJ010015549">
    <property type="protein sequence ID" value="CAK0855378.1"/>
    <property type="molecule type" value="Genomic_DNA"/>
</dbReference>
<evidence type="ECO:0000313" key="2">
    <source>
        <dbReference type="EMBL" id="CAK0855378.1"/>
    </source>
</evidence>
<organism evidence="2 3">
    <name type="scientific">Prorocentrum cordatum</name>
    <dbReference type="NCBI Taxonomy" id="2364126"/>
    <lineage>
        <taxon>Eukaryota</taxon>
        <taxon>Sar</taxon>
        <taxon>Alveolata</taxon>
        <taxon>Dinophyceae</taxon>
        <taxon>Prorocentrales</taxon>
        <taxon>Prorocentraceae</taxon>
        <taxon>Prorocentrum</taxon>
    </lineage>
</organism>
<protein>
    <recommendedName>
        <fullName evidence="4">PH domain-containing protein</fullName>
    </recommendedName>
</protein>
<proteinExistence type="predicted"/>
<sequence>GCSQPAAAGAPRAAEPTELGEAGAGRAVLDGTEPGQRGGRDAGGAEALVEGPMQQRWMWFLWRWRWCVLTSHDLLVYSDYEASVVDPHRPLERYSRRSLDVARALHCHSTLVCMDASSRDPLVVLRTGPRATLATLVASRLWQYGFSAASRRCRSGDGVPGGPARGRGGLRL</sequence>
<dbReference type="CDD" id="cd00821">
    <property type="entry name" value="PH"/>
    <property type="match status" value="1"/>
</dbReference>
<name>A0ABN9U885_9DINO</name>